<keyword evidence="2" id="KW-1185">Reference proteome</keyword>
<protein>
    <submittedName>
        <fullName evidence="1">Uncharacterized protein</fullName>
    </submittedName>
</protein>
<proteinExistence type="predicted"/>
<accession>F6Y1A4</accession>
<dbReference type="EMBL" id="EAAA01001699">
    <property type="status" value="NOT_ANNOTATED_CDS"/>
    <property type="molecule type" value="Genomic_DNA"/>
</dbReference>
<dbReference type="HOGENOM" id="CLU_1948070_0_0_1"/>
<reference evidence="1" key="3">
    <citation type="submission" date="2025-08" db="UniProtKB">
        <authorList>
            <consortium name="Ensembl"/>
        </authorList>
    </citation>
    <scope>IDENTIFICATION</scope>
</reference>
<dbReference type="AlphaFoldDB" id="F6Y1A4"/>
<organism evidence="1 2">
    <name type="scientific">Ciona intestinalis</name>
    <name type="common">Transparent sea squirt</name>
    <name type="synonym">Ascidia intestinalis</name>
    <dbReference type="NCBI Taxonomy" id="7719"/>
    <lineage>
        <taxon>Eukaryota</taxon>
        <taxon>Metazoa</taxon>
        <taxon>Chordata</taxon>
        <taxon>Tunicata</taxon>
        <taxon>Ascidiacea</taxon>
        <taxon>Phlebobranchia</taxon>
        <taxon>Cionidae</taxon>
        <taxon>Ciona</taxon>
    </lineage>
</organism>
<reference evidence="1" key="4">
    <citation type="submission" date="2025-09" db="UniProtKB">
        <authorList>
            <consortium name="Ensembl"/>
        </authorList>
    </citation>
    <scope>IDENTIFICATION</scope>
</reference>
<dbReference type="Ensembl" id="ENSCINT00000023953.1">
    <property type="protein sequence ID" value="ENSCINP00000023707.1"/>
    <property type="gene ID" value="ENSCING00000012777.1"/>
</dbReference>
<reference evidence="1" key="2">
    <citation type="journal article" date="2008" name="Genome Biol.">
        <title>Improved genome assembly and evidence-based global gene model set for the chordate Ciona intestinalis: new insight into intron and operon populations.</title>
        <authorList>
            <person name="Satou Y."/>
            <person name="Mineta K."/>
            <person name="Ogasawara M."/>
            <person name="Sasakura Y."/>
            <person name="Shoguchi E."/>
            <person name="Ueno K."/>
            <person name="Yamada L."/>
            <person name="Matsumoto J."/>
            <person name="Wasserscheid J."/>
            <person name="Dewar K."/>
            <person name="Wiley G.B."/>
            <person name="Macmil S.L."/>
            <person name="Roe B.A."/>
            <person name="Zeller R.W."/>
            <person name="Hastings K.E."/>
            <person name="Lemaire P."/>
            <person name="Lindquist E."/>
            <person name="Endo T."/>
            <person name="Hotta K."/>
            <person name="Inaba K."/>
        </authorList>
    </citation>
    <scope>NUCLEOTIDE SEQUENCE [LARGE SCALE GENOMIC DNA]</scope>
    <source>
        <strain evidence="1">wild type</strain>
    </source>
</reference>
<sequence length="129" mass="14508">MPVIPEQHSVALQRLSMMFALSQQRLLERKRGLPSDVTGTKICTFKAKWSISTENLSWRNTAYERGSLSIKQVSAQEAKQAAENSVSKAIANSLSKKTVKLGIRKRNAIGTKVFEQNNTRTNKIYALRQ</sequence>
<dbReference type="Proteomes" id="UP000008144">
    <property type="component" value="Chromosome 3"/>
</dbReference>
<evidence type="ECO:0000313" key="1">
    <source>
        <dbReference type="Ensembl" id="ENSCINP00000023707.1"/>
    </source>
</evidence>
<dbReference type="InParanoid" id="F6Y1A4"/>
<reference evidence="2" key="1">
    <citation type="journal article" date="2002" name="Science">
        <title>The draft genome of Ciona intestinalis: insights into chordate and vertebrate origins.</title>
        <authorList>
            <person name="Dehal P."/>
            <person name="Satou Y."/>
            <person name="Campbell R.K."/>
            <person name="Chapman J."/>
            <person name="Degnan B."/>
            <person name="De Tomaso A."/>
            <person name="Davidson B."/>
            <person name="Di Gregorio A."/>
            <person name="Gelpke M."/>
            <person name="Goodstein D.M."/>
            <person name="Harafuji N."/>
            <person name="Hastings K.E."/>
            <person name="Ho I."/>
            <person name="Hotta K."/>
            <person name="Huang W."/>
            <person name="Kawashima T."/>
            <person name="Lemaire P."/>
            <person name="Martinez D."/>
            <person name="Meinertzhagen I.A."/>
            <person name="Necula S."/>
            <person name="Nonaka M."/>
            <person name="Putnam N."/>
            <person name="Rash S."/>
            <person name="Saiga H."/>
            <person name="Satake M."/>
            <person name="Terry A."/>
            <person name="Yamada L."/>
            <person name="Wang H.G."/>
            <person name="Awazu S."/>
            <person name="Azumi K."/>
            <person name="Boore J."/>
            <person name="Branno M."/>
            <person name="Chin-Bow S."/>
            <person name="DeSantis R."/>
            <person name="Doyle S."/>
            <person name="Francino P."/>
            <person name="Keys D.N."/>
            <person name="Haga S."/>
            <person name="Hayashi H."/>
            <person name="Hino K."/>
            <person name="Imai K.S."/>
            <person name="Inaba K."/>
            <person name="Kano S."/>
            <person name="Kobayashi K."/>
            <person name="Kobayashi M."/>
            <person name="Lee B.I."/>
            <person name="Makabe K.W."/>
            <person name="Manohar C."/>
            <person name="Matassi G."/>
            <person name="Medina M."/>
            <person name="Mochizuki Y."/>
            <person name="Mount S."/>
            <person name="Morishita T."/>
            <person name="Miura S."/>
            <person name="Nakayama A."/>
            <person name="Nishizaka S."/>
            <person name="Nomoto H."/>
            <person name="Ohta F."/>
            <person name="Oishi K."/>
            <person name="Rigoutsos I."/>
            <person name="Sano M."/>
            <person name="Sasaki A."/>
            <person name="Sasakura Y."/>
            <person name="Shoguchi E."/>
            <person name="Shin-i T."/>
            <person name="Spagnuolo A."/>
            <person name="Stainier D."/>
            <person name="Suzuki M.M."/>
            <person name="Tassy O."/>
            <person name="Takatori N."/>
            <person name="Tokuoka M."/>
            <person name="Yagi K."/>
            <person name="Yoshizaki F."/>
            <person name="Wada S."/>
            <person name="Zhang C."/>
            <person name="Hyatt P.D."/>
            <person name="Larimer F."/>
            <person name="Detter C."/>
            <person name="Doggett N."/>
            <person name="Glavina T."/>
            <person name="Hawkins T."/>
            <person name="Richardson P."/>
            <person name="Lucas S."/>
            <person name="Kohara Y."/>
            <person name="Levine M."/>
            <person name="Satoh N."/>
            <person name="Rokhsar D.S."/>
        </authorList>
    </citation>
    <scope>NUCLEOTIDE SEQUENCE [LARGE SCALE GENOMIC DNA]</scope>
</reference>
<name>F6Y1A4_CIOIN</name>
<evidence type="ECO:0000313" key="2">
    <source>
        <dbReference type="Proteomes" id="UP000008144"/>
    </source>
</evidence>